<dbReference type="Proteomes" id="UP000175968">
    <property type="component" value="Chromosome"/>
</dbReference>
<dbReference type="InterPro" id="IPR041657">
    <property type="entry name" value="HTH_17"/>
</dbReference>
<dbReference type="KEGG" id="fgl:EM308_11260"/>
<gene>
    <name evidence="2" type="ORF">EM308_11260</name>
</gene>
<protein>
    <recommendedName>
        <fullName evidence="1">Helix-turn-helix domain-containing protein</fullName>
    </recommendedName>
</protein>
<accession>A0AAC9I9P7</accession>
<dbReference type="RefSeq" id="WP_035638138.1">
    <property type="nucleotide sequence ID" value="NZ_CP017479.1"/>
</dbReference>
<organism evidence="2 3">
    <name type="scientific">Flavobacterium gilvum</name>
    <dbReference type="NCBI Taxonomy" id="1492737"/>
    <lineage>
        <taxon>Bacteria</taxon>
        <taxon>Pseudomonadati</taxon>
        <taxon>Bacteroidota</taxon>
        <taxon>Flavobacteriia</taxon>
        <taxon>Flavobacteriales</taxon>
        <taxon>Flavobacteriaceae</taxon>
        <taxon>Flavobacterium</taxon>
    </lineage>
</organism>
<proteinExistence type="predicted"/>
<keyword evidence="3" id="KW-1185">Reference proteome</keyword>
<evidence type="ECO:0000259" key="1">
    <source>
        <dbReference type="Pfam" id="PF12728"/>
    </source>
</evidence>
<dbReference type="AlphaFoldDB" id="A0AAC9I9P7"/>
<dbReference type="Pfam" id="PF12728">
    <property type="entry name" value="HTH_17"/>
    <property type="match status" value="1"/>
</dbReference>
<evidence type="ECO:0000313" key="3">
    <source>
        <dbReference type="Proteomes" id="UP000175968"/>
    </source>
</evidence>
<dbReference type="InterPro" id="IPR009061">
    <property type="entry name" value="DNA-bd_dom_put_sf"/>
</dbReference>
<evidence type="ECO:0000313" key="2">
    <source>
        <dbReference type="EMBL" id="AOW11357.1"/>
    </source>
</evidence>
<feature type="domain" description="Helix-turn-helix" evidence="1">
    <location>
        <begin position="43"/>
        <end position="88"/>
    </location>
</feature>
<dbReference type="EMBL" id="CP017479">
    <property type="protein sequence ID" value="AOW11357.1"/>
    <property type="molecule type" value="Genomic_DNA"/>
</dbReference>
<sequence length="116" mass="13726">MELLKFEQLPYVIAELKTEVKEMKNLLLQKVEPQPEADDPKNINEISKLTGFKKNTLYDYCKRNEIPYHKKGNKLFFFKSEILDWIRTGKQKTIKEIQEDANAYLLNNKKGLNYGK</sequence>
<reference evidence="2 3" key="1">
    <citation type="submission" date="2016-10" db="EMBL/GenBank/DDBJ databases">
        <title>Flavobacterium gilvum sp. nov., isolated from stream water.</title>
        <authorList>
            <person name="Shin S.-K."/>
            <person name="Cho Y.-J."/>
            <person name="Yi H."/>
        </authorList>
    </citation>
    <scope>NUCLEOTIDE SEQUENCE [LARGE SCALE GENOMIC DNA]</scope>
    <source>
        <strain evidence="2 3">EM1308</strain>
    </source>
</reference>
<name>A0AAC9I9P7_9FLAO</name>
<dbReference type="SUPFAM" id="SSF46955">
    <property type="entry name" value="Putative DNA-binding domain"/>
    <property type="match status" value="1"/>
</dbReference>